<name>A0A2T1C290_9CYAN</name>
<keyword evidence="1" id="KW-0812">Transmembrane</keyword>
<keyword evidence="1" id="KW-0472">Membrane</keyword>
<evidence type="ECO:0000313" key="3">
    <source>
        <dbReference type="Proteomes" id="UP000238762"/>
    </source>
</evidence>
<gene>
    <name evidence="2" type="ORF">C7B64_13425</name>
</gene>
<dbReference type="Proteomes" id="UP000238762">
    <property type="component" value="Unassembled WGS sequence"/>
</dbReference>
<protein>
    <submittedName>
        <fullName evidence="2">Uncharacterized protein</fullName>
    </submittedName>
</protein>
<reference evidence="2 3" key="1">
    <citation type="submission" date="2018-02" db="EMBL/GenBank/DDBJ databases">
        <authorList>
            <person name="Cohen D.B."/>
            <person name="Kent A.D."/>
        </authorList>
    </citation>
    <scope>NUCLEOTIDE SEQUENCE [LARGE SCALE GENOMIC DNA]</scope>
    <source>
        <strain evidence="2 3">CCAP 1448/3</strain>
    </source>
</reference>
<organism evidence="2 3">
    <name type="scientific">Merismopedia glauca CCAP 1448/3</name>
    <dbReference type="NCBI Taxonomy" id="1296344"/>
    <lineage>
        <taxon>Bacteria</taxon>
        <taxon>Bacillati</taxon>
        <taxon>Cyanobacteriota</taxon>
        <taxon>Cyanophyceae</taxon>
        <taxon>Synechococcales</taxon>
        <taxon>Merismopediaceae</taxon>
        <taxon>Merismopedia</taxon>
    </lineage>
</organism>
<keyword evidence="1" id="KW-1133">Transmembrane helix</keyword>
<dbReference type="EMBL" id="PVWJ01000062">
    <property type="protein sequence ID" value="PSB02381.1"/>
    <property type="molecule type" value="Genomic_DNA"/>
</dbReference>
<keyword evidence="3" id="KW-1185">Reference proteome</keyword>
<sequence length="165" mass="18827">MRSFKSLKLPWQLPKWVIRLRSLQVNQPQFFPLIWIVPLAVLAGAIAWNLPRSKPKLANQWQPAQQVSNLADINLVIDTYLELSPEFTWESIAKELTATKVGSLTVYKFSFPNTCGFAGCLYVVSNGYAKSQALQLWDEPYFQANSHSDCLTVEQKSKNYEICLK</sequence>
<accession>A0A2T1C290</accession>
<dbReference type="AlphaFoldDB" id="A0A2T1C290"/>
<evidence type="ECO:0000256" key="1">
    <source>
        <dbReference type="SAM" id="Phobius"/>
    </source>
</evidence>
<feature type="transmembrane region" description="Helical" evidence="1">
    <location>
        <begin position="30"/>
        <end position="50"/>
    </location>
</feature>
<reference evidence="2 3" key="2">
    <citation type="submission" date="2018-03" db="EMBL/GenBank/DDBJ databases">
        <title>The ancient ancestry and fast evolution of plastids.</title>
        <authorList>
            <person name="Moore K.R."/>
            <person name="Magnabosco C."/>
            <person name="Momper L."/>
            <person name="Gold D.A."/>
            <person name="Bosak T."/>
            <person name="Fournier G.P."/>
        </authorList>
    </citation>
    <scope>NUCLEOTIDE SEQUENCE [LARGE SCALE GENOMIC DNA]</scope>
    <source>
        <strain evidence="2 3">CCAP 1448/3</strain>
    </source>
</reference>
<proteinExistence type="predicted"/>
<evidence type="ECO:0000313" key="2">
    <source>
        <dbReference type="EMBL" id="PSB02381.1"/>
    </source>
</evidence>
<comment type="caution">
    <text evidence="2">The sequence shown here is derived from an EMBL/GenBank/DDBJ whole genome shotgun (WGS) entry which is preliminary data.</text>
</comment>